<dbReference type="Pfam" id="PF00514">
    <property type="entry name" value="Arm"/>
    <property type="match status" value="1"/>
</dbReference>
<keyword evidence="5" id="KW-1185">Reference proteome</keyword>
<gene>
    <name evidence="3" type="ORF">EDS130_LOCUS12120</name>
    <name evidence="4" type="ORF">XAT740_LOCUS19050</name>
</gene>
<dbReference type="Gene3D" id="1.25.10.10">
    <property type="entry name" value="Leucine-rich Repeat Variant"/>
    <property type="match status" value="1"/>
</dbReference>
<organism evidence="3 6">
    <name type="scientific">Adineta ricciae</name>
    <name type="common">Rotifer</name>
    <dbReference type="NCBI Taxonomy" id="249248"/>
    <lineage>
        <taxon>Eukaryota</taxon>
        <taxon>Metazoa</taxon>
        <taxon>Spiralia</taxon>
        <taxon>Gnathifera</taxon>
        <taxon>Rotifera</taxon>
        <taxon>Eurotatoria</taxon>
        <taxon>Bdelloidea</taxon>
        <taxon>Adinetida</taxon>
        <taxon>Adinetidae</taxon>
        <taxon>Adineta</taxon>
    </lineage>
</organism>
<feature type="repeat" description="ARM" evidence="1">
    <location>
        <begin position="147"/>
        <end position="191"/>
    </location>
</feature>
<evidence type="ECO:0000313" key="6">
    <source>
        <dbReference type="Proteomes" id="UP000663852"/>
    </source>
</evidence>
<feature type="region of interest" description="Disordered" evidence="2">
    <location>
        <begin position="1"/>
        <end position="23"/>
    </location>
</feature>
<evidence type="ECO:0000313" key="5">
    <source>
        <dbReference type="Proteomes" id="UP000663828"/>
    </source>
</evidence>
<dbReference type="EMBL" id="CAJNOR010001289">
    <property type="protein sequence ID" value="CAF1114607.1"/>
    <property type="molecule type" value="Genomic_DNA"/>
</dbReference>
<dbReference type="InterPro" id="IPR013284">
    <property type="entry name" value="Beta-catenin"/>
</dbReference>
<name>A0A814CYJ4_ADIRI</name>
<feature type="repeat" description="ARM" evidence="1">
    <location>
        <begin position="398"/>
        <end position="432"/>
    </location>
</feature>
<feature type="region of interest" description="Disordered" evidence="2">
    <location>
        <begin position="668"/>
        <end position="692"/>
    </location>
</feature>
<dbReference type="PRINTS" id="PR01869">
    <property type="entry name" value="BCATNINFAMLY"/>
</dbReference>
<dbReference type="SMART" id="SM00185">
    <property type="entry name" value="ARM"/>
    <property type="match status" value="11"/>
</dbReference>
<comment type="caution">
    <text evidence="3">The sequence shown here is derived from an EMBL/GenBank/DDBJ whole genome shotgun (WGS) entry which is preliminary data.</text>
</comment>
<feature type="repeat" description="ARM" evidence="1">
    <location>
        <begin position="356"/>
        <end position="398"/>
    </location>
</feature>
<proteinExistence type="predicted"/>
<dbReference type="GO" id="GO:0007155">
    <property type="term" value="P:cell adhesion"/>
    <property type="evidence" value="ECO:0007669"/>
    <property type="project" value="InterPro"/>
</dbReference>
<dbReference type="InterPro" id="IPR016024">
    <property type="entry name" value="ARM-type_fold"/>
</dbReference>
<dbReference type="PANTHER" id="PTHR45976">
    <property type="entry name" value="ARMADILLO SEGMENT POLARITY PROTEIN"/>
    <property type="match status" value="1"/>
</dbReference>
<feature type="compositionally biased region" description="Polar residues" evidence="2">
    <location>
        <begin position="13"/>
        <end position="23"/>
    </location>
</feature>
<dbReference type="Proteomes" id="UP000663828">
    <property type="component" value="Unassembled WGS sequence"/>
</dbReference>
<dbReference type="OrthoDB" id="195736at2759"/>
<dbReference type="Proteomes" id="UP000663852">
    <property type="component" value="Unassembled WGS sequence"/>
</dbReference>
<accession>A0A814CYJ4</accession>
<evidence type="ECO:0000313" key="3">
    <source>
        <dbReference type="EMBL" id="CAF0946795.1"/>
    </source>
</evidence>
<feature type="repeat" description="ARM" evidence="1">
    <location>
        <begin position="106"/>
        <end position="148"/>
    </location>
</feature>
<evidence type="ECO:0000256" key="2">
    <source>
        <dbReference type="SAM" id="MobiDB-lite"/>
    </source>
</evidence>
<dbReference type="InterPro" id="IPR000225">
    <property type="entry name" value="Armadillo"/>
</dbReference>
<evidence type="ECO:0000313" key="4">
    <source>
        <dbReference type="EMBL" id="CAF1114607.1"/>
    </source>
</evidence>
<dbReference type="CDD" id="cd21719">
    <property type="entry name" value="CTNNAbd_CTNNB1-like"/>
    <property type="match status" value="1"/>
</dbReference>
<protein>
    <recommendedName>
        <fullName evidence="7">Armadillo segment polarity protein</fullName>
    </recommendedName>
</protein>
<dbReference type="EMBL" id="CAJNOJ010000045">
    <property type="protein sequence ID" value="CAF0946795.1"/>
    <property type="molecule type" value="Genomic_DNA"/>
</dbReference>
<dbReference type="SUPFAM" id="SSF48371">
    <property type="entry name" value="ARM repeat"/>
    <property type="match status" value="1"/>
</dbReference>
<sequence length="692" mass="76280">MSTTTTSSRRTHGSGNSIGGYTTQEHIDASNAQLSSTRAQRIRAAIFPEIADDNLSSNLSCSPISPTQFLSSPATAVQKLSEPSQLLKNAVNDIINYKEDAETTERSLPELIRLLSDNDPTVAGQAALILHSLARKEASRSVLSNSHAIQALIQAVSNPRATDETRRGIAGVLYSLSQYKQGLLLIFKAGGIPVLVKLLDSSNESVVNYALSTLHNLLLYIEQAKCEVICSGGVQKMVCLLDNPNLKFLAILIDCLYMLAFNCEEVKLLIESSNGSQQLLRILDTINYEKLAWTTTRLLRVLSSSPTVKLGMVTKTTIQVLEKQLYQPLSLRVQQNCLQVLRNLSDQAVQLENLDSLIRLLIDLLRSNDFVTVACSAGILANLTCNHQYNKALVVQSGGVHALINALLQGHNKEELMEPTICALRHVTNRNSHANEAQSIIRNMHGFVPFVDLLNPTLYTWPVIKATISLIRNLGLSDENLVMLRDANAIDKLVQVLIHSYDQISVKPYNENCVRMDDIVEGCLCALHVLARDPSCRQVIRKLNTVPIFVRCLHSPTNVPIQRATTGVLCELVNDRSCLECIEEQNCTQVLTDLLKSNDECLATYAAAILFRLSDDKPVNEGVSTFYRDEHSAKTHYQAKPEPYARSCRRSPLPMHDAPVISYYTSESSPGSGFVDKSTCQGGAGPWLDSDL</sequence>
<dbReference type="InterPro" id="IPR011989">
    <property type="entry name" value="ARM-like"/>
</dbReference>
<dbReference type="PROSITE" id="PS50176">
    <property type="entry name" value="ARM_REPEAT"/>
    <property type="match status" value="5"/>
</dbReference>
<evidence type="ECO:0008006" key="7">
    <source>
        <dbReference type="Google" id="ProtNLM"/>
    </source>
</evidence>
<feature type="repeat" description="ARM" evidence="1">
    <location>
        <begin position="190"/>
        <end position="217"/>
    </location>
</feature>
<evidence type="ECO:0000256" key="1">
    <source>
        <dbReference type="PROSITE-ProRule" id="PRU00259"/>
    </source>
</evidence>
<dbReference type="AlphaFoldDB" id="A0A814CYJ4"/>
<reference evidence="3" key="1">
    <citation type="submission" date="2021-02" db="EMBL/GenBank/DDBJ databases">
        <authorList>
            <person name="Nowell W R."/>
        </authorList>
    </citation>
    <scope>NUCLEOTIDE SEQUENCE</scope>
</reference>
<dbReference type="GO" id="GO:0045296">
    <property type="term" value="F:cadherin binding"/>
    <property type="evidence" value="ECO:0007669"/>
    <property type="project" value="InterPro"/>
</dbReference>